<organism evidence="1 2">
    <name type="scientific">Caerostris darwini</name>
    <dbReference type="NCBI Taxonomy" id="1538125"/>
    <lineage>
        <taxon>Eukaryota</taxon>
        <taxon>Metazoa</taxon>
        <taxon>Ecdysozoa</taxon>
        <taxon>Arthropoda</taxon>
        <taxon>Chelicerata</taxon>
        <taxon>Arachnida</taxon>
        <taxon>Araneae</taxon>
        <taxon>Araneomorphae</taxon>
        <taxon>Entelegynae</taxon>
        <taxon>Araneoidea</taxon>
        <taxon>Araneidae</taxon>
        <taxon>Caerostris</taxon>
    </lineage>
</organism>
<protein>
    <submittedName>
        <fullName evidence="1">Uncharacterized protein</fullName>
    </submittedName>
</protein>
<dbReference type="Proteomes" id="UP001054837">
    <property type="component" value="Unassembled WGS sequence"/>
</dbReference>
<name>A0AAV4R0Q7_9ARAC</name>
<accession>A0AAV4R0Q7</accession>
<proteinExistence type="predicted"/>
<gene>
    <name evidence="1" type="ORF">CDAR_116641</name>
</gene>
<comment type="caution">
    <text evidence="1">The sequence shown here is derived from an EMBL/GenBank/DDBJ whole genome shotgun (WGS) entry which is preliminary data.</text>
</comment>
<dbReference type="EMBL" id="BPLQ01005517">
    <property type="protein sequence ID" value="GIY15315.1"/>
    <property type="molecule type" value="Genomic_DNA"/>
</dbReference>
<evidence type="ECO:0000313" key="2">
    <source>
        <dbReference type="Proteomes" id="UP001054837"/>
    </source>
</evidence>
<keyword evidence="2" id="KW-1185">Reference proteome</keyword>
<reference evidence="1 2" key="1">
    <citation type="submission" date="2021-06" db="EMBL/GenBank/DDBJ databases">
        <title>Caerostris darwini draft genome.</title>
        <authorList>
            <person name="Kono N."/>
            <person name="Arakawa K."/>
        </authorList>
    </citation>
    <scope>NUCLEOTIDE SEQUENCE [LARGE SCALE GENOMIC DNA]</scope>
</reference>
<evidence type="ECO:0000313" key="1">
    <source>
        <dbReference type="EMBL" id="GIY15315.1"/>
    </source>
</evidence>
<dbReference type="AlphaFoldDB" id="A0AAV4R0Q7"/>
<sequence>MARKLSSPEVLERLLFLCLKGHLKSFQVVTENIWRHFGTSNLGVGFFPVRHLRLSFRKFKLIWDDATVRCNARKPFFADPLAIVSSRFNSF</sequence>